<evidence type="ECO:0000256" key="5">
    <source>
        <dbReference type="ARBA" id="ARBA00022989"/>
    </source>
</evidence>
<comment type="subcellular location">
    <subcellularLocation>
        <location evidence="1 7">Cell membrane</location>
        <topology evidence="1 7">Multi-pass membrane protein</topology>
    </subcellularLocation>
</comment>
<name>A0A6B8RP72_9BACL</name>
<evidence type="ECO:0000313" key="9">
    <source>
        <dbReference type="EMBL" id="QGQ98161.1"/>
    </source>
</evidence>
<evidence type="ECO:0000259" key="8">
    <source>
        <dbReference type="PROSITE" id="PS50928"/>
    </source>
</evidence>
<dbReference type="PANTHER" id="PTHR43744:SF8">
    <property type="entry name" value="SN-GLYCEROL-3-PHOSPHATE TRANSPORT SYSTEM PERMEASE PROTEIN UGPE"/>
    <property type="match status" value="1"/>
</dbReference>
<dbReference type="CDD" id="cd06261">
    <property type="entry name" value="TM_PBP2"/>
    <property type="match status" value="1"/>
</dbReference>
<feature type="transmembrane region" description="Helical" evidence="7">
    <location>
        <begin position="104"/>
        <end position="128"/>
    </location>
</feature>
<feature type="transmembrane region" description="Helical" evidence="7">
    <location>
        <begin position="12"/>
        <end position="31"/>
    </location>
</feature>
<evidence type="ECO:0000256" key="2">
    <source>
        <dbReference type="ARBA" id="ARBA00022448"/>
    </source>
</evidence>
<keyword evidence="4 7" id="KW-0812">Transmembrane</keyword>
<dbReference type="RefSeq" id="WP_155703263.1">
    <property type="nucleotide sequence ID" value="NZ_CP034235.1"/>
</dbReference>
<feature type="transmembrane region" description="Helical" evidence="7">
    <location>
        <begin position="140"/>
        <end position="160"/>
    </location>
</feature>
<organism evidence="9 10">
    <name type="scientific">Paenibacillus psychroresistens</name>
    <dbReference type="NCBI Taxonomy" id="1778678"/>
    <lineage>
        <taxon>Bacteria</taxon>
        <taxon>Bacillati</taxon>
        <taxon>Bacillota</taxon>
        <taxon>Bacilli</taxon>
        <taxon>Bacillales</taxon>
        <taxon>Paenibacillaceae</taxon>
        <taxon>Paenibacillus</taxon>
    </lineage>
</organism>
<accession>A0A6B8RP72</accession>
<evidence type="ECO:0000256" key="7">
    <source>
        <dbReference type="RuleBase" id="RU363032"/>
    </source>
</evidence>
<dbReference type="InterPro" id="IPR035906">
    <property type="entry name" value="MetI-like_sf"/>
</dbReference>
<evidence type="ECO:0000313" key="10">
    <source>
        <dbReference type="Proteomes" id="UP000426246"/>
    </source>
</evidence>
<keyword evidence="6 7" id="KW-0472">Membrane</keyword>
<dbReference type="PROSITE" id="PS50928">
    <property type="entry name" value="ABC_TM1"/>
    <property type="match status" value="1"/>
</dbReference>
<evidence type="ECO:0000256" key="4">
    <source>
        <dbReference type="ARBA" id="ARBA00022692"/>
    </source>
</evidence>
<protein>
    <submittedName>
        <fullName evidence="9">Carbohydrate ABC transporter permease</fullName>
    </submittedName>
</protein>
<dbReference type="InterPro" id="IPR000515">
    <property type="entry name" value="MetI-like"/>
</dbReference>
<dbReference type="GO" id="GO:0005886">
    <property type="term" value="C:plasma membrane"/>
    <property type="evidence" value="ECO:0007669"/>
    <property type="project" value="UniProtKB-SubCell"/>
</dbReference>
<feature type="transmembrane region" description="Helical" evidence="7">
    <location>
        <begin position="72"/>
        <end position="92"/>
    </location>
</feature>
<keyword evidence="2 7" id="KW-0813">Transport</keyword>
<evidence type="ECO:0000256" key="1">
    <source>
        <dbReference type="ARBA" id="ARBA00004651"/>
    </source>
</evidence>
<comment type="similarity">
    <text evidence="7">Belongs to the binding-protein-dependent transport system permease family.</text>
</comment>
<dbReference type="Gene3D" id="1.10.3720.10">
    <property type="entry name" value="MetI-like"/>
    <property type="match status" value="1"/>
</dbReference>
<keyword evidence="3" id="KW-1003">Cell membrane</keyword>
<dbReference type="OrthoDB" id="148827at2"/>
<dbReference type="KEGG" id="ppsc:EHS13_26385"/>
<feature type="transmembrane region" description="Helical" evidence="7">
    <location>
        <begin position="244"/>
        <end position="266"/>
    </location>
</feature>
<keyword evidence="5 7" id="KW-1133">Transmembrane helix</keyword>
<dbReference type="Pfam" id="PF00528">
    <property type="entry name" value="BPD_transp_1"/>
    <property type="match status" value="1"/>
</dbReference>
<feature type="transmembrane region" description="Helical" evidence="7">
    <location>
        <begin position="186"/>
        <end position="210"/>
    </location>
</feature>
<gene>
    <name evidence="9" type="ORF">EHS13_26385</name>
</gene>
<dbReference type="Proteomes" id="UP000426246">
    <property type="component" value="Chromosome"/>
</dbReference>
<dbReference type="PANTHER" id="PTHR43744">
    <property type="entry name" value="ABC TRANSPORTER PERMEASE PROTEIN MG189-RELATED-RELATED"/>
    <property type="match status" value="1"/>
</dbReference>
<sequence>MRATTANKAPSGFIYLIVIFCALLFIFPVYLSLINSLNSWNAIPGLIPRGFNWENYKFATTMIDFWLYTKNSIILCAIVVFTATFTSGLVGYAFARIQVPGRNFLFLLVLSTLMVPGIITQIPTYILFHKLHLLNSFLPWLIWGIGGGVGNGSAYFVFFYRQFFSTIPKELEEAARIDGCSIFRTYWSIFLPLSLPVVATVAIITFQWNWSDNFTPFLFMSQEHYNLATALGSIGYFVADTKLIIQPVSVAAGLMFILPVLLTFFIGQRFIVEGIVTTGIKG</sequence>
<proteinExistence type="inferred from homology"/>
<dbReference type="SUPFAM" id="SSF161098">
    <property type="entry name" value="MetI-like"/>
    <property type="match status" value="1"/>
</dbReference>
<keyword evidence="10" id="KW-1185">Reference proteome</keyword>
<reference evidence="10" key="1">
    <citation type="submission" date="2018-11" db="EMBL/GenBank/DDBJ databases">
        <title>Complete genome sequence of Paenibacillus sp. ML311-T8.</title>
        <authorList>
            <person name="Nam Y.-D."/>
            <person name="Kang J."/>
            <person name="Chung W.-H."/>
            <person name="Park Y.S."/>
        </authorList>
    </citation>
    <scope>NUCLEOTIDE SEQUENCE [LARGE SCALE GENOMIC DNA]</scope>
    <source>
        <strain evidence="10">ML311-T8</strain>
    </source>
</reference>
<feature type="domain" description="ABC transmembrane type-1" evidence="8">
    <location>
        <begin position="69"/>
        <end position="267"/>
    </location>
</feature>
<dbReference type="EMBL" id="CP034235">
    <property type="protein sequence ID" value="QGQ98161.1"/>
    <property type="molecule type" value="Genomic_DNA"/>
</dbReference>
<evidence type="ECO:0000256" key="6">
    <source>
        <dbReference type="ARBA" id="ARBA00023136"/>
    </source>
</evidence>
<evidence type="ECO:0000256" key="3">
    <source>
        <dbReference type="ARBA" id="ARBA00022475"/>
    </source>
</evidence>
<dbReference type="GO" id="GO:0055085">
    <property type="term" value="P:transmembrane transport"/>
    <property type="evidence" value="ECO:0007669"/>
    <property type="project" value="InterPro"/>
</dbReference>
<dbReference type="AlphaFoldDB" id="A0A6B8RP72"/>